<gene>
    <name evidence="2" type="ORF">P167DRAFT_560399</name>
</gene>
<keyword evidence="3" id="KW-1185">Reference proteome</keyword>
<dbReference type="Pfam" id="PF22749">
    <property type="entry name" value="Arb2"/>
    <property type="match status" value="1"/>
</dbReference>
<dbReference type="InterPro" id="IPR048263">
    <property type="entry name" value="Arb2"/>
</dbReference>
<sequence>MYRRKVKPVKVKEVEFPADLEKLGLFFNENDQLRQIDKPDEGFEYYFHGKSNGYVYGRKQTAPPRERERMNERRREAVDECIRRIVMDRLEQRGMKRLTLPLGATPEEPHLDILVSDNLDTCKKLLILTPDSYGSNLGIWGMRQIQQGSINFGSMVSTVDFAFKNGYSVVILNPAETVWDPETRRAMTHLSWKAKDKKTAILDPIKNTIPCNETPEEHVEYVFNRILKDRAPKDVEIDVIACGFTAYAITKFLNENWDEWSDQMFVMAFSESSHAIASITCEDLRKFFMLRVRNYVVHSDPKGEFLLDPRYGCATFSTGTKHAQAIVPECHDLIIEYLRDAHIDPDNCNPDVPIIVGDAPDRDEWIEQMEKREAMGKAGTWDM</sequence>
<dbReference type="PANTHER" id="PTHR21357">
    <property type="entry name" value="FAM172 FAMILY PROTEIN HOMOLOG CG10038"/>
    <property type="match status" value="1"/>
</dbReference>
<evidence type="ECO:0000313" key="2">
    <source>
        <dbReference type="EMBL" id="RPB08716.1"/>
    </source>
</evidence>
<dbReference type="GO" id="GO:0035197">
    <property type="term" value="F:siRNA binding"/>
    <property type="evidence" value="ECO:0007669"/>
    <property type="project" value="TreeGrafter"/>
</dbReference>
<dbReference type="AlphaFoldDB" id="A0A3N4KDW0"/>
<protein>
    <recommendedName>
        <fullName evidence="1">Arb2 domain-containing protein</fullName>
    </recommendedName>
</protein>
<accession>A0A3N4KDW0</accession>
<feature type="domain" description="Arb2" evidence="1">
    <location>
        <begin position="16"/>
        <end position="302"/>
    </location>
</feature>
<dbReference type="OrthoDB" id="421951at2759"/>
<dbReference type="GO" id="GO:0005634">
    <property type="term" value="C:nucleus"/>
    <property type="evidence" value="ECO:0007669"/>
    <property type="project" value="TreeGrafter"/>
</dbReference>
<name>A0A3N4KDW0_9PEZI</name>
<proteinExistence type="predicted"/>
<organism evidence="2 3">
    <name type="scientific">Morchella conica CCBAS932</name>
    <dbReference type="NCBI Taxonomy" id="1392247"/>
    <lineage>
        <taxon>Eukaryota</taxon>
        <taxon>Fungi</taxon>
        <taxon>Dikarya</taxon>
        <taxon>Ascomycota</taxon>
        <taxon>Pezizomycotina</taxon>
        <taxon>Pezizomycetes</taxon>
        <taxon>Pezizales</taxon>
        <taxon>Morchellaceae</taxon>
        <taxon>Morchella</taxon>
    </lineage>
</organism>
<evidence type="ECO:0000313" key="3">
    <source>
        <dbReference type="Proteomes" id="UP000277580"/>
    </source>
</evidence>
<dbReference type="EMBL" id="ML119159">
    <property type="protein sequence ID" value="RPB08716.1"/>
    <property type="molecule type" value="Genomic_DNA"/>
</dbReference>
<dbReference type="PANTHER" id="PTHR21357:SF4">
    <property type="entry name" value="FAM172 FAMILY PROTEIN HOMOLOG CG10038"/>
    <property type="match status" value="1"/>
</dbReference>
<evidence type="ECO:0000259" key="1">
    <source>
        <dbReference type="Pfam" id="PF22749"/>
    </source>
</evidence>
<reference evidence="2 3" key="1">
    <citation type="journal article" date="2018" name="Nat. Ecol. Evol.">
        <title>Pezizomycetes genomes reveal the molecular basis of ectomycorrhizal truffle lifestyle.</title>
        <authorList>
            <person name="Murat C."/>
            <person name="Payen T."/>
            <person name="Noel B."/>
            <person name="Kuo A."/>
            <person name="Morin E."/>
            <person name="Chen J."/>
            <person name="Kohler A."/>
            <person name="Krizsan K."/>
            <person name="Balestrini R."/>
            <person name="Da Silva C."/>
            <person name="Montanini B."/>
            <person name="Hainaut M."/>
            <person name="Levati E."/>
            <person name="Barry K.W."/>
            <person name="Belfiori B."/>
            <person name="Cichocki N."/>
            <person name="Clum A."/>
            <person name="Dockter R.B."/>
            <person name="Fauchery L."/>
            <person name="Guy J."/>
            <person name="Iotti M."/>
            <person name="Le Tacon F."/>
            <person name="Lindquist E.A."/>
            <person name="Lipzen A."/>
            <person name="Malagnac F."/>
            <person name="Mello A."/>
            <person name="Molinier V."/>
            <person name="Miyauchi S."/>
            <person name="Poulain J."/>
            <person name="Riccioni C."/>
            <person name="Rubini A."/>
            <person name="Sitrit Y."/>
            <person name="Splivallo R."/>
            <person name="Traeger S."/>
            <person name="Wang M."/>
            <person name="Zifcakova L."/>
            <person name="Wipf D."/>
            <person name="Zambonelli A."/>
            <person name="Paolocci F."/>
            <person name="Nowrousian M."/>
            <person name="Ottonello S."/>
            <person name="Baldrian P."/>
            <person name="Spatafora J.W."/>
            <person name="Henrissat B."/>
            <person name="Nagy L.G."/>
            <person name="Aury J.M."/>
            <person name="Wincker P."/>
            <person name="Grigoriev I.V."/>
            <person name="Bonfante P."/>
            <person name="Martin F.M."/>
        </authorList>
    </citation>
    <scope>NUCLEOTIDE SEQUENCE [LARGE SCALE GENOMIC DNA]</scope>
    <source>
        <strain evidence="2 3">CCBAS932</strain>
    </source>
</reference>
<dbReference type="InterPro" id="IPR053858">
    <property type="entry name" value="Arb2_dom"/>
</dbReference>
<dbReference type="Proteomes" id="UP000277580">
    <property type="component" value="Unassembled WGS sequence"/>
</dbReference>
<dbReference type="STRING" id="1392247.A0A3N4KDW0"/>
<dbReference type="GO" id="GO:0031048">
    <property type="term" value="P:regulatory ncRNA-mediated heterochromatin formation"/>
    <property type="evidence" value="ECO:0007669"/>
    <property type="project" value="TreeGrafter"/>
</dbReference>
<dbReference type="InParanoid" id="A0A3N4KDW0"/>